<organism evidence="7 8">
    <name type="scientific">Streptomyces polygonati</name>
    <dbReference type="NCBI Taxonomy" id="1617087"/>
    <lineage>
        <taxon>Bacteria</taxon>
        <taxon>Bacillati</taxon>
        <taxon>Actinomycetota</taxon>
        <taxon>Actinomycetes</taxon>
        <taxon>Kitasatosporales</taxon>
        <taxon>Streptomycetaceae</taxon>
        <taxon>Streptomyces</taxon>
    </lineage>
</organism>
<evidence type="ECO:0000256" key="2">
    <source>
        <dbReference type="ARBA" id="ARBA00022723"/>
    </source>
</evidence>
<evidence type="ECO:0000313" key="7">
    <source>
        <dbReference type="EMBL" id="MFC4030777.1"/>
    </source>
</evidence>
<dbReference type="PANTHER" id="PTHR11228:SF7">
    <property type="entry name" value="PQQA PEPTIDE CYCLASE"/>
    <property type="match status" value="1"/>
</dbReference>
<dbReference type="SUPFAM" id="SSF102114">
    <property type="entry name" value="Radical SAM enzymes"/>
    <property type="match status" value="1"/>
</dbReference>
<evidence type="ECO:0000256" key="5">
    <source>
        <dbReference type="SAM" id="MobiDB-lite"/>
    </source>
</evidence>
<dbReference type="Gene3D" id="3.20.20.70">
    <property type="entry name" value="Aldolase class I"/>
    <property type="match status" value="1"/>
</dbReference>
<name>A0ABV8HIA4_9ACTN</name>
<feature type="region of interest" description="Disordered" evidence="5">
    <location>
        <begin position="672"/>
        <end position="710"/>
    </location>
</feature>
<keyword evidence="8" id="KW-1185">Reference proteome</keyword>
<dbReference type="RefSeq" id="WP_386426390.1">
    <property type="nucleotide sequence ID" value="NZ_JBHSBB010000005.1"/>
</dbReference>
<evidence type="ECO:0000256" key="1">
    <source>
        <dbReference type="ARBA" id="ARBA00022691"/>
    </source>
</evidence>
<dbReference type="PROSITE" id="PS51918">
    <property type="entry name" value="RADICAL_SAM"/>
    <property type="match status" value="1"/>
</dbReference>
<accession>A0ABV8HIA4</accession>
<dbReference type="SMART" id="SM00729">
    <property type="entry name" value="Elp3"/>
    <property type="match status" value="1"/>
</dbReference>
<keyword evidence="2" id="KW-0479">Metal-binding</keyword>
<dbReference type="Proteomes" id="UP001595765">
    <property type="component" value="Unassembled WGS sequence"/>
</dbReference>
<dbReference type="PANTHER" id="PTHR11228">
    <property type="entry name" value="RADICAL SAM DOMAIN PROTEIN"/>
    <property type="match status" value="1"/>
</dbReference>
<keyword evidence="1" id="KW-0949">S-adenosyl-L-methionine</keyword>
<dbReference type="SFLD" id="SFLDG01386">
    <property type="entry name" value="main_SPASM_domain-containing"/>
    <property type="match status" value="1"/>
</dbReference>
<dbReference type="InterPro" id="IPR058240">
    <property type="entry name" value="rSAM_sf"/>
</dbReference>
<dbReference type="CDD" id="cd01335">
    <property type="entry name" value="Radical_SAM"/>
    <property type="match status" value="1"/>
</dbReference>
<protein>
    <submittedName>
        <fullName evidence="7">Radical SAM protein</fullName>
    </submittedName>
</protein>
<reference evidence="8" key="1">
    <citation type="journal article" date="2019" name="Int. J. Syst. Evol. Microbiol.">
        <title>The Global Catalogue of Microorganisms (GCM) 10K type strain sequencing project: providing services to taxonomists for standard genome sequencing and annotation.</title>
        <authorList>
            <consortium name="The Broad Institute Genomics Platform"/>
            <consortium name="The Broad Institute Genome Sequencing Center for Infectious Disease"/>
            <person name="Wu L."/>
            <person name="Ma J."/>
        </authorList>
    </citation>
    <scope>NUCLEOTIDE SEQUENCE [LARGE SCALE GENOMIC DNA]</scope>
    <source>
        <strain evidence="8">CGMCC 4.7237</strain>
    </source>
</reference>
<dbReference type="EMBL" id="JBHSBB010000005">
    <property type="protein sequence ID" value="MFC4030777.1"/>
    <property type="molecule type" value="Genomic_DNA"/>
</dbReference>
<sequence length="710" mass="78620">MTADPALATITAPPGSLQSARFYITFRCNSLCGYCNVWQDDKFKGYEELTPDRARRILDEMYALGVRYVDFTGGEPVLHPHIDEIVQYAKSLGMAVEITSNGIRFAKHIDAIVPYVDTMNVSLDTLKPERYQAIRGVPTLDRALDVIKRVAATGAGHLKLICVVTRENVDEVADLLRFAQDSRVVIYFSTMFEYFDEQDTVRDFNRTARKLKLIESNGKPLTRPAPPATGADDAGWTPAAIDAELLRLLYRPFTLINLHFRKYMEALDPVAPTECYANKRILTVGPDGRLVLPCYHAFDNSLAWDRSLAELVQDEEFIRVRDEEVGQRPECRGCTVFPYIGLSFSYRFDKVFLYQALSEEIAKIKSRFANPLHPRLTLPYDELHRGYADIERFIDRELPLPRPPVSPDLFYGFEVTASGIRSELVAGEMSLAELLADHVHENCWGIQRSPHTWMRLVYRDLVPLLRELAELGLVSDAAYESTVAQLYGVQLAWWQGYMGRYFRGGQAADPARPAAVLADFLERTAALLPDAPQSTRIRQILLHAGCVLGLAPEALAPLAIAEPFAEAALIAKHLLLIASDADLPRYAALLPAEAAEPLRRATQDSGPAPAAPAGPDRLGAEAARLLAHEGDLGQAAVERLAASLRTSVAEADRAGLADRLLAHELRTPQLIRRGGAVLRDRDGTGRETGGPSGRELSGRTPEESGREVTP</sequence>
<dbReference type="CDD" id="cd21109">
    <property type="entry name" value="SPASM"/>
    <property type="match status" value="1"/>
</dbReference>
<keyword evidence="4" id="KW-0411">Iron-sulfur</keyword>
<dbReference type="InterPro" id="IPR006638">
    <property type="entry name" value="Elp3/MiaA/NifB-like_rSAM"/>
</dbReference>
<evidence type="ECO:0000256" key="3">
    <source>
        <dbReference type="ARBA" id="ARBA00023004"/>
    </source>
</evidence>
<keyword evidence="3" id="KW-0408">Iron</keyword>
<evidence type="ECO:0000256" key="4">
    <source>
        <dbReference type="ARBA" id="ARBA00023014"/>
    </source>
</evidence>
<dbReference type="SFLD" id="SFLDS00029">
    <property type="entry name" value="Radical_SAM"/>
    <property type="match status" value="1"/>
</dbReference>
<dbReference type="InterPro" id="IPR007197">
    <property type="entry name" value="rSAM"/>
</dbReference>
<proteinExistence type="predicted"/>
<dbReference type="Pfam" id="PF04055">
    <property type="entry name" value="Radical_SAM"/>
    <property type="match status" value="1"/>
</dbReference>
<evidence type="ECO:0000313" key="8">
    <source>
        <dbReference type="Proteomes" id="UP001595765"/>
    </source>
</evidence>
<evidence type="ECO:0000259" key="6">
    <source>
        <dbReference type="PROSITE" id="PS51918"/>
    </source>
</evidence>
<dbReference type="InterPro" id="IPR050377">
    <property type="entry name" value="Radical_SAM_PqqE_MftC-like"/>
</dbReference>
<gene>
    <name evidence="7" type="ORF">ACFO3J_04760</name>
</gene>
<dbReference type="SFLD" id="SFLDG01067">
    <property type="entry name" value="SPASM/twitch_domain_containing"/>
    <property type="match status" value="1"/>
</dbReference>
<feature type="compositionally biased region" description="Basic and acidic residues" evidence="5">
    <location>
        <begin position="696"/>
        <end position="710"/>
    </location>
</feature>
<feature type="domain" description="Radical SAM core" evidence="6">
    <location>
        <begin position="12"/>
        <end position="219"/>
    </location>
</feature>
<dbReference type="InterPro" id="IPR013785">
    <property type="entry name" value="Aldolase_TIM"/>
</dbReference>
<comment type="caution">
    <text evidence="7">The sequence shown here is derived from an EMBL/GenBank/DDBJ whole genome shotgun (WGS) entry which is preliminary data.</text>
</comment>